<reference evidence="1 2" key="1">
    <citation type="journal article" date="2021" name="Appl. Environ. Microbiol.">
        <title>Genetic linkage and physical mapping for an oyster mushroom Pleurotus cornucopiae and QTL analysis for the trait cap color.</title>
        <authorList>
            <person name="Zhang Y."/>
            <person name="Gao W."/>
            <person name="Sonnenberg A."/>
            <person name="Chen Q."/>
            <person name="Zhang J."/>
            <person name="Huang C."/>
        </authorList>
    </citation>
    <scope>NUCLEOTIDE SEQUENCE [LARGE SCALE GENOMIC DNA]</scope>
    <source>
        <strain evidence="1">CCMSSC00406</strain>
    </source>
</reference>
<keyword evidence="2" id="KW-1185">Reference proteome</keyword>
<dbReference type="Proteomes" id="UP000824881">
    <property type="component" value="Unassembled WGS sequence"/>
</dbReference>
<organism evidence="1 2">
    <name type="scientific">Pleurotus cornucopiae</name>
    <name type="common">Cornucopia mushroom</name>
    <dbReference type="NCBI Taxonomy" id="5321"/>
    <lineage>
        <taxon>Eukaryota</taxon>
        <taxon>Fungi</taxon>
        <taxon>Dikarya</taxon>
        <taxon>Basidiomycota</taxon>
        <taxon>Agaricomycotina</taxon>
        <taxon>Agaricomycetes</taxon>
        <taxon>Agaricomycetidae</taxon>
        <taxon>Agaricales</taxon>
        <taxon>Pleurotineae</taxon>
        <taxon>Pleurotaceae</taxon>
        <taxon>Pleurotus</taxon>
    </lineage>
</organism>
<gene>
    <name evidence="1" type="ORF">CCMSSC00406_0008049</name>
</gene>
<comment type="caution">
    <text evidence="1">The sequence shown here is derived from an EMBL/GenBank/DDBJ whole genome shotgun (WGS) entry which is preliminary data.</text>
</comment>
<evidence type="ECO:0000313" key="2">
    <source>
        <dbReference type="Proteomes" id="UP000824881"/>
    </source>
</evidence>
<sequence>MTSPPPHAVLSSQCLILSTPQSKIHFALLGTALVDALGGPAEFHRRFTFPFVDEMTENANFDEDGEPLMKGVWTDDTSMVLCLGWSIATFKSRHGLGGEAGDGFDEADQLDAYVQWWRDGEMSAIGRCFDIGNTIANALRTWTAFTEPPRSKLNGESLKPFSMSTLSSRKSPSSADTSNNPDRHSKQQRALQKIAKDLSKPASSGNGSLMRVIPVGLAYYRYAVGKKGAFDESGDRMVRALARRSSTTTHPNELCQEACEVWTGAIVRILHRCEVATVDSAPQFSKLDLLQYFSTFPYTQKVLQDALAITLPPESSSKPEVEEYYWTHHPLLLKVSTSAKQTVSPPSSAPAISLPSGDALPSTGYVFHTLIAALYAFFASSSFEEGAIMCVNMGNDADTVGAVYGGLAGCWYGCDKSESSGLFWSERVCRWNDALVKKDLIKGVAKQLVEFSDTVKRN</sequence>
<dbReference type="EMBL" id="WQMT02000005">
    <property type="protein sequence ID" value="KAG9222064.1"/>
    <property type="molecule type" value="Genomic_DNA"/>
</dbReference>
<proteinExistence type="predicted"/>
<accession>A0ACB7IWI0</accession>
<evidence type="ECO:0000313" key="1">
    <source>
        <dbReference type="EMBL" id="KAG9222064.1"/>
    </source>
</evidence>
<protein>
    <submittedName>
        <fullName evidence="1">Uncharacterized protein</fullName>
    </submittedName>
</protein>
<name>A0ACB7IWI0_PLECO</name>